<dbReference type="GO" id="GO:0033554">
    <property type="term" value="P:cellular response to stress"/>
    <property type="evidence" value="ECO:0007669"/>
    <property type="project" value="UniProtKB-ARBA"/>
</dbReference>
<feature type="coiled-coil region" evidence="3">
    <location>
        <begin position="719"/>
        <end position="746"/>
    </location>
</feature>
<feature type="compositionally biased region" description="Polar residues" evidence="4">
    <location>
        <begin position="993"/>
        <end position="1007"/>
    </location>
</feature>
<dbReference type="SMART" id="SM01139">
    <property type="entry name" value="Drf_FH3"/>
    <property type="match status" value="1"/>
</dbReference>
<dbReference type="PANTHER" id="PTHR47102:SF2">
    <property type="entry name" value="PROTEIN BNI1"/>
    <property type="match status" value="1"/>
</dbReference>
<dbReference type="PROSITE" id="PS51232">
    <property type="entry name" value="GBD_FH3"/>
    <property type="match status" value="1"/>
</dbReference>
<dbReference type="InterPro" id="IPR014767">
    <property type="entry name" value="DAD_dom"/>
</dbReference>
<dbReference type="SMART" id="SM00498">
    <property type="entry name" value="FH2"/>
    <property type="match status" value="1"/>
</dbReference>
<feature type="region of interest" description="Disordered" evidence="4">
    <location>
        <begin position="979"/>
        <end position="1110"/>
    </location>
</feature>
<dbReference type="Proteomes" id="UP001310594">
    <property type="component" value="Unassembled WGS sequence"/>
</dbReference>
<dbReference type="InterPro" id="IPR010472">
    <property type="entry name" value="FH3_dom"/>
</dbReference>
<dbReference type="InterPro" id="IPR010473">
    <property type="entry name" value="GTPase-bd"/>
</dbReference>
<feature type="region of interest" description="Disordered" evidence="4">
    <location>
        <begin position="906"/>
        <end position="966"/>
    </location>
</feature>
<dbReference type="GO" id="GO:0031267">
    <property type="term" value="F:small GTPase binding"/>
    <property type="evidence" value="ECO:0007669"/>
    <property type="project" value="InterPro"/>
</dbReference>
<gene>
    <name evidence="8" type="ORF">LTR97_003921</name>
</gene>
<feature type="region of interest" description="Disordered" evidence="4">
    <location>
        <begin position="1548"/>
        <end position="1568"/>
    </location>
</feature>
<dbReference type="GO" id="GO:0030010">
    <property type="term" value="P:establishment of cell polarity"/>
    <property type="evidence" value="ECO:0007669"/>
    <property type="project" value="UniProtKB-ARBA"/>
</dbReference>
<evidence type="ECO:0000259" key="7">
    <source>
        <dbReference type="PROSITE" id="PS51444"/>
    </source>
</evidence>
<dbReference type="FunFam" id="6.10.30.50:FF:000001">
    <property type="entry name" value="Cytokinesis sepA protein"/>
    <property type="match status" value="1"/>
</dbReference>
<feature type="region of interest" description="Disordered" evidence="4">
    <location>
        <begin position="1"/>
        <end position="249"/>
    </location>
</feature>
<organism evidence="8 9">
    <name type="scientific">Elasticomyces elasticus</name>
    <dbReference type="NCBI Taxonomy" id="574655"/>
    <lineage>
        <taxon>Eukaryota</taxon>
        <taxon>Fungi</taxon>
        <taxon>Dikarya</taxon>
        <taxon>Ascomycota</taxon>
        <taxon>Pezizomycotina</taxon>
        <taxon>Dothideomycetes</taxon>
        <taxon>Dothideomycetidae</taxon>
        <taxon>Mycosphaerellales</taxon>
        <taxon>Teratosphaeriaceae</taxon>
        <taxon>Elasticomyces</taxon>
    </lineage>
</organism>
<feature type="compositionally biased region" description="Pro residues" evidence="4">
    <location>
        <begin position="1022"/>
        <end position="1043"/>
    </location>
</feature>
<feature type="compositionally biased region" description="Pro residues" evidence="4">
    <location>
        <begin position="1050"/>
        <end position="1102"/>
    </location>
</feature>
<feature type="domain" description="DAD" evidence="5">
    <location>
        <begin position="1565"/>
        <end position="1595"/>
    </location>
</feature>
<evidence type="ECO:0000256" key="2">
    <source>
        <dbReference type="ARBA" id="ARBA00037935"/>
    </source>
</evidence>
<dbReference type="EMBL" id="JAVRQU010000005">
    <property type="protein sequence ID" value="KAK5702975.1"/>
    <property type="molecule type" value="Genomic_DNA"/>
</dbReference>
<dbReference type="SMART" id="SM01140">
    <property type="entry name" value="Drf_GBD"/>
    <property type="match status" value="1"/>
</dbReference>
<dbReference type="Pfam" id="PF06367">
    <property type="entry name" value="Drf_FH3"/>
    <property type="match status" value="1"/>
</dbReference>
<dbReference type="InterPro" id="IPR015425">
    <property type="entry name" value="FH2_Formin"/>
</dbReference>
<dbReference type="GO" id="GO:0015629">
    <property type="term" value="C:actin cytoskeleton"/>
    <property type="evidence" value="ECO:0007669"/>
    <property type="project" value="UniProtKB-ARBA"/>
</dbReference>
<dbReference type="GO" id="GO:1903475">
    <property type="term" value="P:mitotic actomyosin contractile ring assembly"/>
    <property type="evidence" value="ECO:0007669"/>
    <property type="project" value="TreeGrafter"/>
</dbReference>
<feature type="compositionally biased region" description="Polar residues" evidence="4">
    <location>
        <begin position="52"/>
        <end position="85"/>
    </location>
</feature>
<sequence length="1775" mass="194759">MFSSSDKQSRQSSAGKSFFSRSSKKSGDKGDRNGNNDYAPPPTPEISHPGSLHSTSYAPSTMSRHSHRSSISTVQQDQDEYNTTGRGYEGINMQAGVVTSIPYDHHAQDTRQPQLDRPGSKREPQPHHLNKGGGDFHQYPNIDPSTGAPPRPPMHAGRTATMRSVDGDGYGDSRGSSDHGSIRSTSSRDHQQTRGYAPSIRLDNSNLDLPSLAPTRTSDRSHGFLNTSNPSAFSSTVSFSPDSPSSRPPDKVIEKEFMDLMLKRGWKSLPEQARRQMEAYPISKKWTLVHQDRLAEWQGEQKKRANARSTMTSFTDGVGAYSGVVDRSGEEGSPEWFVKRVLDNTITPKQLQSLGVSLRTQPIAWVRQFVDAQGQVALTNTLGKINKRQQSGPAPASVAANGTVGAGGNERDLDREYDVVKCLKALMNNKYGADDALRHDTVVMALCGSLTSPRLNTRKLVSELLTFLCHWANGAGHLKVVGALDQLKGLQGENGRFDAWMRIVEVTIDGRGKMGSLVGASDEVRSGGIGMENLLMEYAVTSLFLVNSLVDAPEGPGNLKLRCHVRAQFVSCGLKRLLGKMEGFQYEVINKQVERYRVNEAIDYEDLLEREGGGGSQGDGESIAGGEVIRDLNDPVQIVQAIQDRLGGSKAGDYFLGALQHLLLMRDNEGEDRLRTFQLVESMMSYVAMDRRLPDMELKQSLNFTVQNLMDRLYTDGEARQAREEAQQARLIADAALAEKEEMRSQVELGAEGLVAKLRRQVEEQAAVIDLMGRQGEAFKAELSEVQRVRAQELQRSELETRELYLMLRDAQDIAASHAQKQGKNGEVGSGGGAVDPKQLQGILDREKLMDRLEMQLERAKTQAKLEGKVWGQFQPTDKLRELREKMEGAGVQTDGLEERMEYLGATNRGPAGGVRRKPVGGRQQHDGEDEEEGEGDEDMVVEKPRLVQMSRPKVPSTYASQQQGMLAELTSRTARVGAGEVSDDESGDGITTGPSHPSLESESPKTPTDLEAPGQKFSGPQAPPPPPMPGFGGPPPPPPPMIPGFSGMAPPPPPPMPGFGNSAPPPPPMPGFLGGAPPPPPPPPGFGNGGPPPPPGAPPLPGGLKGGYLPQPIFTGSAAMGAIAPRPKKKLKALHWEKIDSPEITMWGLHTPTHEQKEEKYQELSRKGILDELEKLFMAKEIKAIGKASGKAKTDKKQLISRDLSHTMQIAFNKLKNRDNDEVVRMIIHCDKEILDDEQAMNFLMAEHMCSIPDNVAKLMGPYSRDWTGPDALKTPREQDPGELTREDQVFLYTAYELHHYWKARMRALRLTRTFEQEYDEVSARLKQVVAVAESLRDSVKLIPVLELILDIGNYMNDTNKQAYGFKLSSLARLGMVKDNSNESTLMDYVERVVRKQYPQYEDFTDDIAGVVAAQKVNVEQLQGDARKYIDNIVNVQQSLDAGNLSDPSKFHPEDRVSQVVQRSMKEARRKADQMSLYLDEMTRVYDDILTFFGDDNKDETARREFFGKLANFVNEYKKSHEKNTVLEETWRRNEANMRRKQINMQAANAAVTPSEGSAPPSPGATGAMDQLLEKLRAAAPQAKATREQRRRARLGDKHRERVASGQKIPETGENVDGAASGDGGLLSPTSTEGFLSGEDASTAENGGATSEGEDIADRAATLLQGLRGSTDSAGLLSETPSRDESLRVRRRRESADDERSRRRARRRQAGTSTVGDATGVQESIVEEDGDAGLTVETNGDGEKSLPTPPVPETIVSPPSPTVSERSRGGEPPA</sequence>
<feature type="compositionally biased region" description="Basic and acidic residues" evidence="4">
    <location>
        <begin position="1682"/>
        <end position="1702"/>
    </location>
</feature>
<feature type="compositionally biased region" description="Basic and acidic residues" evidence="4">
    <location>
        <begin position="1595"/>
        <end position="1604"/>
    </location>
</feature>
<evidence type="ECO:0000313" key="8">
    <source>
        <dbReference type="EMBL" id="KAK5702975.1"/>
    </source>
</evidence>
<accession>A0AAN7WF07</accession>
<dbReference type="SUPFAM" id="SSF48371">
    <property type="entry name" value="ARM repeat"/>
    <property type="match status" value="1"/>
</dbReference>
<name>A0AAN7WF07_9PEZI</name>
<dbReference type="GO" id="GO:0043332">
    <property type="term" value="C:mating projection tip"/>
    <property type="evidence" value="ECO:0007669"/>
    <property type="project" value="TreeGrafter"/>
</dbReference>
<keyword evidence="1 3" id="KW-0175">Coiled coil</keyword>
<feature type="compositionally biased region" description="Basic and acidic residues" evidence="4">
    <location>
        <begin position="175"/>
        <end position="192"/>
    </location>
</feature>
<evidence type="ECO:0008006" key="10">
    <source>
        <dbReference type="Google" id="ProtNLM"/>
    </source>
</evidence>
<dbReference type="FunFam" id="1.25.10.10:FF:000291">
    <property type="entry name" value="Cytokinesis protein sepA"/>
    <property type="match status" value="1"/>
</dbReference>
<dbReference type="SUPFAM" id="SSF101447">
    <property type="entry name" value="Formin homology 2 domain (FH2 domain)"/>
    <property type="match status" value="1"/>
</dbReference>
<feature type="compositionally biased region" description="Acidic residues" evidence="4">
    <location>
        <begin position="928"/>
        <end position="940"/>
    </location>
</feature>
<protein>
    <recommendedName>
        <fullName evidence="10">Cytokinesis protein sepA</fullName>
    </recommendedName>
</protein>
<feature type="compositionally biased region" description="Low complexity" evidence="4">
    <location>
        <begin position="1554"/>
        <end position="1568"/>
    </location>
</feature>
<dbReference type="PANTHER" id="PTHR47102">
    <property type="entry name" value="PROTEIN BNI1"/>
    <property type="match status" value="1"/>
</dbReference>
<feature type="region of interest" description="Disordered" evidence="4">
    <location>
        <begin position="387"/>
        <end position="407"/>
    </location>
</feature>
<dbReference type="PROSITE" id="PS51231">
    <property type="entry name" value="DAD"/>
    <property type="match status" value="1"/>
</dbReference>
<feature type="compositionally biased region" description="Low complexity" evidence="4">
    <location>
        <begin position="228"/>
        <end position="245"/>
    </location>
</feature>
<dbReference type="Gene3D" id="1.20.58.2220">
    <property type="entry name" value="Formin, FH2 domain"/>
    <property type="match status" value="1"/>
</dbReference>
<evidence type="ECO:0000256" key="4">
    <source>
        <dbReference type="SAM" id="MobiDB-lite"/>
    </source>
</evidence>
<dbReference type="GO" id="GO:0000131">
    <property type="term" value="C:incipient cellular bud site"/>
    <property type="evidence" value="ECO:0007669"/>
    <property type="project" value="UniProtKB-ARBA"/>
</dbReference>
<feature type="compositionally biased region" description="Basic and acidic residues" evidence="4">
    <location>
        <begin position="25"/>
        <end position="34"/>
    </location>
</feature>
<dbReference type="InterPro" id="IPR014768">
    <property type="entry name" value="GBD/FH3_dom"/>
</dbReference>
<evidence type="ECO:0000259" key="5">
    <source>
        <dbReference type="PROSITE" id="PS51231"/>
    </source>
</evidence>
<dbReference type="InterPro" id="IPR051661">
    <property type="entry name" value="Actin_filament_regulator"/>
</dbReference>
<dbReference type="GO" id="GO:0005938">
    <property type="term" value="C:cell cortex"/>
    <property type="evidence" value="ECO:0007669"/>
    <property type="project" value="UniProtKB-ARBA"/>
</dbReference>
<reference evidence="8" key="1">
    <citation type="submission" date="2023-08" db="EMBL/GenBank/DDBJ databases">
        <title>Black Yeasts Isolated from many extreme environments.</title>
        <authorList>
            <person name="Coleine C."/>
            <person name="Stajich J.E."/>
            <person name="Selbmann L."/>
        </authorList>
    </citation>
    <scope>NUCLEOTIDE SEQUENCE</scope>
    <source>
        <strain evidence="8">CCFEE 5810</strain>
    </source>
</reference>
<evidence type="ECO:0000256" key="3">
    <source>
        <dbReference type="SAM" id="Coils"/>
    </source>
</evidence>
<dbReference type="GO" id="GO:0051016">
    <property type="term" value="P:barbed-end actin filament capping"/>
    <property type="evidence" value="ECO:0007669"/>
    <property type="project" value="TreeGrafter"/>
</dbReference>
<evidence type="ECO:0000256" key="1">
    <source>
        <dbReference type="ARBA" id="ARBA00023054"/>
    </source>
</evidence>
<dbReference type="Gene3D" id="1.10.238.150">
    <property type="entry name" value="Formin, FH3 diaphanous domain"/>
    <property type="match status" value="1"/>
</dbReference>
<dbReference type="InterPro" id="IPR011989">
    <property type="entry name" value="ARM-like"/>
</dbReference>
<comment type="caution">
    <text evidence="8">The sequence shown here is derived from an EMBL/GenBank/DDBJ whole genome shotgun (WGS) entry which is preliminary data.</text>
</comment>
<dbReference type="Pfam" id="PF02181">
    <property type="entry name" value="FH2"/>
    <property type="match status" value="1"/>
</dbReference>
<dbReference type="FunFam" id="1.20.58.2220:FF:000006">
    <property type="entry name" value="Cytokinesis protein sepA"/>
    <property type="match status" value="1"/>
</dbReference>
<dbReference type="PROSITE" id="PS51444">
    <property type="entry name" value="FH2"/>
    <property type="match status" value="1"/>
</dbReference>
<feature type="region of interest" description="Disordered" evidence="4">
    <location>
        <begin position="817"/>
        <end position="838"/>
    </location>
</feature>
<dbReference type="Gene3D" id="6.10.30.50">
    <property type="match status" value="1"/>
</dbReference>
<proteinExistence type="inferred from homology"/>
<comment type="similarity">
    <text evidence="2">Belongs to the formin homology family. BNI1 subfamily.</text>
</comment>
<feature type="domain" description="FH2" evidence="7">
    <location>
        <begin position="1122"/>
        <end position="1544"/>
    </location>
</feature>
<dbReference type="GO" id="GO:0032991">
    <property type="term" value="C:protein-containing complex"/>
    <property type="evidence" value="ECO:0007669"/>
    <property type="project" value="UniProtKB-ARBA"/>
</dbReference>
<evidence type="ECO:0000313" key="9">
    <source>
        <dbReference type="Proteomes" id="UP001310594"/>
    </source>
</evidence>
<dbReference type="GO" id="GO:0003779">
    <property type="term" value="F:actin binding"/>
    <property type="evidence" value="ECO:0007669"/>
    <property type="project" value="InterPro"/>
</dbReference>
<dbReference type="InterPro" id="IPR042201">
    <property type="entry name" value="FH2_Formin_sf"/>
</dbReference>
<feature type="compositionally biased region" description="Low complexity" evidence="4">
    <location>
        <begin position="1"/>
        <end position="21"/>
    </location>
</feature>
<dbReference type="Gene3D" id="1.25.10.10">
    <property type="entry name" value="Leucine-rich Repeat Variant"/>
    <property type="match status" value="1"/>
</dbReference>
<dbReference type="GO" id="GO:0032153">
    <property type="term" value="C:cell division site"/>
    <property type="evidence" value="ECO:0007669"/>
    <property type="project" value="TreeGrafter"/>
</dbReference>
<evidence type="ECO:0000259" key="6">
    <source>
        <dbReference type="PROSITE" id="PS51232"/>
    </source>
</evidence>
<dbReference type="GO" id="GO:0005934">
    <property type="term" value="C:cellular bud tip"/>
    <property type="evidence" value="ECO:0007669"/>
    <property type="project" value="UniProtKB-ARBA"/>
</dbReference>
<dbReference type="GO" id="GO:0051017">
    <property type="term" value="P:actin filament bundle assembly"/>
    <property type="evidence" value="ECO:0007669"/>
    <property type="project" value="TreeGrafter"/>
</dbReference>
<dbReference type="FunFam" id="1.10.238.150:FF:000003">
    <property type="entry name" value="Cytokinesis protein SepA"/>
    <property type="match status" value="1"/>
</dbReference>
<feature type="coiled-coil region" evidence="3">
    <location>
        <begin position="843"/>
        <end position="900"/>
    </location>
</feature>
<dbReference type="InterPro" id="IPR016024">
    <property type="entry name" value="ARM-type_fold"/>
</dbReference>
<feature type="region of interest" description="Disordered" evidence="4">
    <location>
        <begin position="1580"/>
        <end position="1775"/>
    </location>
</feature>
<feature type="compositionally biased region" description="Basic and acidic residues" evidence="4">
    <location>
        <begin position="1766"/>
        <end position="1775"/>
    </location>
</feature>
<feature type="domain" description="GBD/FH3" evidence="6">
    <location>
        <begin position="245"/>
        <end position="695"/>
    </location>
</feature>
<dbReference type="Pfam" id="PF06371">
    <property type="entry name" value="Drf_GBD"/>
    <property type="match status" value="1"/>
</dbReference>